<gene>
    <name evidence="4" type="ORF">OCV57_04700</name>
</gene>
<evidence type="ECO:0000259" key="3">
    <source>
        <dbReference type="Pfam" id="PF13751"/>
    </source>
</evidence>
<feature type="domain" description="Transposase InsH N-terminal" evidence="2">
    <location>
        <begin position="19"/>
        <end position="112"/>
    </location>
</feature>
<organism evidence="4 5">
    <name type="scientific">Hominimerdicola aceti</name>
    <dbReference type="NCBI Taxonomy" id="2981726"/>
    <lineage>
        <taxon>Bacteria</taxon>
        <taxon>Bacillati</taxon>
        <taxon>Bacillota</taxon>
        <taxon>Clostridia</taxon>
        <taxon>Eubacteriales</taxon>
        <taxon>Oscillospiraceae</taxon>
        <taxon>Hominimerdicola</taxon>
    </lineage>
</organism>
<evidence type="ECO:0000313" key="5">
    <source>
        <dbReference type="Proteomes" id="UP001208131"/>
    </source>
</evidence>
<dbReference type="NCBIfam" id="NF033551">
    <property type="entry name" value="transpos_IS1182"/>
    <property type="match status" value="1"/>
</dbReference>
<reference evidence="4 5" key="1">
    <citation type="journal article" date="2021" name="ISME Commun">
        <title>Automated analysis of genomic sequences facilitates high-throughput and comprehensive description of bacteria.</title>
        <authorList>
            <person name="Hitch T.C.A."/>
        </authorList>
    </citation>
    <scope>NUCLEOTIDE SEQUENCE [LARGE SCALE GENOMIC DNA]</scope>
    <source>
        <strain evidence="4 5">Sanger_31</strain>
    </source>
</reference>
<dbReference type="GO" id="GO:0003677">
    <property type="term" value="F:DNA binding"/>
    <property type="evidence" value="ECO:0007669"/>
    <property type="project" value="InterPro"/>
</dbReference>
<evidence type="ECO:0000313" key="4">
    <source>
        <dbReference type="EMBL" id="MCU6705226.1"/>
    </source>
</evidence>
<dbReference type="Pfam" id="PF05598">
    <property type="entry name" value="DUF772"/>
    <property type="match status" value="1"/>
</dbReference>
<keyword evidence="5" id="KW-1185">Reference proteome</keyword>
<dbReference type="Pfam" id="PF13751">
    <property type="entry name" value="DDE_Tnp_1_6"/>
    <property type="match status" value="1"/>
</dbReference>
<accession>A0AAE3LLT2</accession>
<dbReference type="Proteomes" id="UP001208131">
    <property type="component" value="Unassembled WGS sequence"/>
</dbReference>
<feature type="domain" description="Transposase DDE" evidence="3">
    <location>
        <begin position="390"/>
        <end position="514"/>
    </location>
</feature>
<evidence type="ECO:0000259" key="2">
    <source>
        <dbReference type="Pfam" id="PF05598"/>
    </source>
</evidence>
<proteinExistence type="predicted"/>
<dbReference type="PANTHER" id="PTHR33408:SF2">
    <property type="entry name" value="TRANSPOSASE DDE DOMAIN-CONTAINING PROTEIN"/>
    <property type="match status" value="1"/>
</dbReference>
<dbReference type="Pfam" id="PF01609">
    <property type="entry name" value="DDE_Tnp_1"/>
    <property type="match status" value="1"/>
</dbReference>
<dbReference type="GO" id="GO:0004803">
    <property type="term" value="F:transposase activity"/>
    <property type="evidence" value="ECO:0007669"/>
    <property type="project" value="InterPro"/>
</dbReference>
<dbReference type="InterPro" id="IPR025668">
    <property type="entry name" value="Tnp_DDE_dom"/>
</dbReference>
<dbReference type="EMBL" id="JAOQJZ010000003">
    <property type="protein sequence ID" value="MCU6705226.1"/>
    <property type="molecule type" value="Genomic_DNA"/>
</dbReference>
<evidence type="ECO:0000259" key="1">
    <source>
        <dbReference type="Pfam" id="PF01609"/>
    </source>
</evidence>
<protein>
    <submittedName>
        <fullName evidence="4">IS1182 family transposase</fullName>
    </submittedName>
</protein>
<comment type="caution">
    <text evidence="4">The sequence shown here is derived from an EMBL/GenBank/DDBJ whole genome shotgun (WGS) entry which is preliminary data.</text>
</comment>
<dbReference type="GO" id="GO:0006313">
    <property type="term" value="P:DNA transposition"/>
    <property type="evidence" value="ECO:0007669"/>
    <property type="project" value="InterPro"/>
</dbReference>
<dbReference type="InterPro" id="IPR002559">
    <property type="entry name" value="Transposase_11"/>
</dbReference>
<name>A0AAE3LLT2_9FIRM</name>
<dbReference type="AlphaFoldDB" id="A0AAE3LLT2"/>
<dbReference type="PANTHER" id="PTHR33408">
    <property type="entry name" value="TRANSPOSASE"/>
    <property type="match status" value="1"/>
</dbReference>
<dbReference type="InterPro" id="IPR008490">
    <property type="entry name" value="Transposase_InsH_N"/>
</dbReference>
<dbReference type="RefSeq" id="WP_267300616.1">
    <property type="nucleotide sequence ID" value="NZ_JAOQJZ010000003.1"/>
</dbReference>
<dbReference type="InterPro" id="IPR047629">
    <property type="entry name" value="IS1182_transpos"/>
</dbReference>
<feature type="domain" description="Transposase IS4-like" evidence="1">
    <location>
        <begin position="262"/>
        <end position="372"/>
    </location>
</feature>
<sequence>MKKYQQEYNTPYQLKFPIEIEKIIETTDPVYTFCEVFDHIDLNKYLTTEERRTGRPRYDEKTLLKVILFAFMENGYESLRKIEKLCKTDIRFMWLLQDEPPPSHMTIDNFMNNVLNGKIEEIFADINAYIFEQENVDMDHVYIDGTKITANANKYSWVWKKSCEKNRVKVFAKITELLSEMNTRIAAFGVKFGVREEYAIEYLEQILKQYIQLCGFDPASAVRGRGHHKTPEQRYYDKLTSYIARLKKYAEHIKICGNERNSYSKTDHDATFMRMKKDYMGNDQLLPGYNIQFGVCDEYIAVYDVKQYASDMDCFKPLMEKFHRIYGKYPDYPVADAGYGSFNNYLYCEEHGMGKYMKFTMYEKESKNIKYHNDPYRAVNFRIDENGDLVCPNNKKFHYVYSRPIKGNKYGRTEEFYQCEECANCSHKEKCCKCKGNRIVRINEELTAFHKEVLNNLNCIHGALLRMNRSIQSEGANGIIKWNRSYTRARRRGLNAMNLEIAMICCGFNLHKFHLKKIAIRKAA</sequence>